<feature type="transmembrane region" description="Helical" evidence="1">
    <location>
        <begin position="53"/>
        <end position="75"/>
    </location>
</feature>
<dbReference type="Proteomes" id="UP001190700">
    <property type="component" value="Unassembled WGS sequence"/>
</dbReference>
<evidence type="ECO:0000256" key="1">
    <source>
        <dbReference type="SAM" id="Phobius"/>
    </source>
</evidence>
<reference evidence="2 3" key="1">
    <citation type="journal article" date="2015" name="Genome Biol. Evol.">
        <title>Comparative Genomics of a Bacterivorous Green Alga Reveals Evolutionary Causalities and Consequences of Phago-Mixotrophic Mode of Nutrition.</title>
        <authorList>
            <person name="Burns J.A."/>
            <person name="Paasch A."/>
            <person name="Narechania A."/>
            <person name="Kim E."/>
        </authorList>
    </citation>
    <scope>NUCLEOTIDE SEQUENCE [LARGE SCALE GENOMIC DNA]</scope>
    <source>
        <strain evidence="2 3">PLY_AMNH</strain>
    </source>
</reference>
<evidence type="ECO:0000313" key="3">
    <source>
        <dbReference type="Proteomes" id="UP001190700"/>
    </source>
</evidence>
<sequence>MSSDAALTEEIDYYCDDVCSGYESCSVDCTYDEDDNEVTITFTCSTQPCSNSAALLLLFLFLLVIPIGCCIAILCQKRAKGLGADAEPMISTDSGTYGTKYEASSNI</sequence>
<name>A0AAE0BTC5_9CHLO</name>
<evidence type="ECO:0000313" key="2">
    <source>
        <dbReference type="EMBL" id="KAK3241833.1"/>
    </source>
</evidence>
<dbReference type="AlphaFoldDB" id="A0AAE0BTC5"/>
<dbReference type="EMBL" id="LGRX02033294">
    <property type="protein sequence ID" value="KAK3241833.1"/>
    <property type="molecule type" value="Genomic_DNA"/>
</dbReference>
<keyword evidence="3" id="KW-1185">Reference proteome</keyword>
<gene>
    <name evidence="2" type="ORF">CYMTET_48431</name>
</gene>
<protein>
    <submittedName>
        <fullName evidence="2">Uncharacterized protein</fullName>
    </submittedName>
</protein>
<accession>A0AAE0BTC5</accession>
<keyword evidence="1" id="KW-0812">Transmembrane</keyword>
<keyword evidence="1" id="KW-1133">Transmembrane helix</keyword>
<organism evidence="2 3">
    <name type="scientific">Cymbomonas tetramitiformis</name>
    <dbReference type="NCBI Taxonomy" id="36881"/>
    <lineage>
        <taxon>Eukaryota</taxon>
        <taxon>Viridiplantae</taxon>
        <taxon>Chlorophyta</taxon>
        <taxon>Pyramimonadophyceae</taxon>
        <taxon>Pyramimonadales</taxon>
        <taxon>Pyramimonadaceae</taxon>
        <taxon>Cymbomonas</taxon>
    </lineage>
</organism>
<proteinExistence type="predicted"/>
<comment type="caution">
    <text evidence="2">The sequence shown here is derived from an EMBL/GenBank/DDBJ whole genome shotgun (WGS) entry which is preliminary data.</text>
</comment>
<keyword evidence="1" id="KW-0472">Membrane</keyword>